<dbReference type="AlphaFoldDB" id="M1Q127"/>
<dbReference type="Proteomes" id="UP000011718">
    <property type="component" value="Chromosome"/>
</dbReference>
<gene>
    <name evidence="2" type="ORF">MmTuc01_3012</name>
</gene>
<sequence length="99" mass="11458">MGERIYGTTVSGATVGTMAFGRFLTLPFLFSVFAVLYFCYSPLFCSPFLLFSIFSVLRFCCFFPAFFLYFSFPCSLLFPPFYYPEVYILKFIPSLLLWG</sequence>
<keyword evidence="1" id="KW-1133">Transmembrane helix</keyword>
<dbReference type="KEGG" id="mmaz:MmTuc01_3012"/>
<accession>M1Q127</accession>
<protein>
    <submittedName>
        <fullName evidence="2">Uncharacterized protein</fullName>
    </submittedName>
</protein>
<keyword evidence="1" id="KW-0472">Membrane</keyword>
<proteinExistence type="predicted"/>
<evidence type="ECO:0000313" key="3">
    <source>
        <dbReference type="Proteomes" id="UP000011718"/>
    </source>
</evidence>
<feature type="transmembrane region" description="Helical" evidence="1">
    <location>
        <begin position="47"/>
        <end position="69"/>
    </location>
</feature>
<organism evidence="2 3">
    <name type="scientific">Methanosarcina mazei Tuc01</name>
    <dbReference type="NCBI Taxonomy" id="1236903"/>
    <lineage>
        <taxon>Archaea</taxon>
        <taxon>Methanobacteriati</taxon>
        <taxon>Methanobacteriota</taxon>
        <taxon>Stenosarchaea group</taxon>
        <taxon>Methanomicrobia</taxon>
        <taxon>Methanosarcinales</taxon>
        <taxon>Methanosarcinaceae</taxon>
        <taxon>Methanosarcina</taxon>
    </lineage>
</organism>
<feature type="transmembrane region" description="Helical" evidence="1">
    <location>
        <begin position="20"/>
        <end position="40"/>
    </location>
</feature>
<evidence type="ECO:0000313" key="2">
    <source>
        <dbReference type="EMBL" id="AGF98281.1"/>
    </source>
</evidence>
<dbReference type="HOGENOM" id="CLU_184947_0_0_2"/>
<keyword evidence="1" id="KW-0812">Transmembrane</keyword>
<dbReference type="BioCyc" id="MMAZ1236903:G139K-2866-MONOMER"/>
<evidence type="ECO:0000256" key="1">
    <source>
        <dbReference type="SAM" id="Phobius"/>
    </source>
</evidence>
<name>M1Q127_METMZ</name>
<reference evidence="2 3" key="1">
    <citation type="journal article" date="2013" name="Genome Announc.">
        <title>Complete Genome of a Methanosarcina mazei Strain Isolated from Sediment Samples from an Amazonian Flooded Area.</title>
        <authorList>
            <person name="Assis das Gracas D."/>
            <person name="Thiago Juca Ramos R."/>
            <person name="Vieira Araujo A.C."/>
            <person name="Zahlouth R."/>
            <person name="Ribeiro Carneiro A."/>
            <person name="Souza Lopes T."/>
            <person name="Azevedo Barauna R."/>
            <person name="Azevedo V."/>
            <person name="Cruz Schneider M.P."/>
            <person name="Pellizari V.H."/>
            <person name="Silva A."/>
        </authorList>
    </citation>
    <scope>NUCLEOTIDE SEQUENCE [LARGE SCALE GENOMIC DNA]</scope>
    <source>
        <strain evidence="2 3">Tuc01</strain>
    </source>
</reference>
<dbReference type="EMBL" id="CP004144">
    <property type="protein sequence ID" value="AGF98281.1"/>
    <property type="molecule type" value="Genomic_DNA"/>
</dbReference>